<dbReference type="NCBIfam" id="NF002462">
    <property type="entry name" value="PRK01678.1"/>
    <property type="match status" value="1"/>
</dbReference>
<dbReference type="PANTHER" id="PTHR33280">
    <property type="entry name" value="50S RIBOSOMAL PROTEIN L31, CHLOROPLASTIC"/>
    <property type="match status" value="1"/>
</dbReference>
<dbReference type="SUPFAM" id="SSF143800">
    <property type="entry name" value="L28p-like"/>
    <property type="match status" value="1"/>
</dbReference>
<comment type="similarity">
    <text evidence="1 5">Belongs to the bacterial ribosomal protein bL31 family. Type B subfamily.</text>
</comment>
<comment type="subunit">
    <text evidence="2 5">Part of the 50S ribosomal subunit.</text>
</comment>
<dbReference type="Proteomes" id="UP000249300">
    <property type="component" value="Chromosome 1"/>
</dbReference>
<dbReference type="PANTHER" id="PTHR33280:SF1">
    <property type="entry name" value="LARGE RIBOSOMAL SUBUNIT PROTEIN BL31C"/>
    <property type="match status" value="1"/>
</dbReference>
<organism evidence="6 8">
    <name type="scientific">Porphyromonas crevioricanis</name>
    <dbReference type="NCBI Taxonomy" id="393921"/>
    <lineage>
        <taxon>Bacteria</taxon>
        <taxon>Pseudomonadati</taxon>
        <taxon>Bacteroidota</taxon>
        <taxon>Bacteroidia</taxon>
        <taxon>Bacteroidales</taxon>
        <taxon>Porphyromonadaceae</taxon>
        <taxon>Porphyromonas</taxon>
    </lineage>
</organism>
<dbReference type="HAMAP" id="MF_00502">
    <property type="entry name" value="Ribosomal_bL31_2"/>
    <property type="match status" value="1"/>
</dbReference>
<dbReference type="KEGG" id="pcre:NCTC12858_01489"/>
<dbReference type="AlphaFoldDB" id="A0A0A2FKC2"/>
<evidence type="ECO:0000256" key="1">
    <source>
        <dbReference type="ARBA" id="ARBA00008196"/>
    </source>
</evidence>
<evidence type="ECO:0000313" key="8">
    <source>
        <dbReference type="Proteomes" id="UP000030136"/>
    </source>
</evidence>
<dbReference type="PRINTS" id="PR01249">
    <property type="entry name" value="RIBOSOMALL31"/>
</dbReference>
<evidence type="ECO:0000313" key="6">
    <source>
        <dbReference type="EMBL" id="KGN96451.1"/>
    </source>
</evidence>
<keyword evidence="4 5" id="KW-0687">Ribonucleoprotein</keyword>
<protein>
    <recommendedName>
        <fullName evidence="5">Large ribosomal subunit protein bL31B</fullName>
    </recommendedName>
</protein>
<keyword evidence="3 5" id="KW-0689">Ribosomal protein</keyword>
<dbReference type="GO" id="GO:1990904">
    <property type="term" value="C:ribonucleoprotein complex"/>
    <property type="evidence" value="ECO:0007669"/>
    <property type="project" value="UniProtKB-KW"/>
</dbReference>
<dbReference type="GO" id="GO:0006412">
    <property type="term" value="P:translation"/>
    <property type="evidence" value="ECO:0007669"/>
    <property type="project" value="UniProtKB-UniRule"/>
</dbReference>
<evidence type="ECO:0000313" key="7">
    <source>
        <dbReference type="EMBL" id="SQH73625.1"/>
    </source>
</evidence>
<sequence length="84" mass="9758">MKKDIHPESYRPVVFKDMSNEDIFITRSTMQAKETIMVDGVEYPLIKVEISNTSHPFFTGKAKLVDTAGRVDKFMSRYGDRKRK</sequence>
<evidence type="ECO:0000256" key="2">
    <source>
        <dbReference type="ARBA" id="ARBA00011838"/>
    </source>
</evidence>
<proteinExistence type="inferred from homology"/>
<evidence type="ECO:0000256" key="3">
    <source>
        <dbReference type="ARBA" id="ARBA00022980"/>
    </source>
</evidence>
<dbReference type="Pfam" id="PF01197">
    <property type="entry name" value="Ribosomal_L31"/>
    <property type="match status" value="1"/>
</dbReference>
<gene>
    <name evidence="5 7" type="primary">rpmE2</name>
    <name evidence="6" type="ORF">HQ38_01320</name>
    <name evidence="7" type="ORF">NCTC12858_01489</name>
</gene>
<dbReference type="EMBL" id="LS483447">
    <property type="protein sequence ID" value="SQH73625.1"/>
    <property type="molecule type" value="Genomic_DNA"/>
</dbReference>
<dbReference type="GO" id="GO:0003735">
    <property type="term" value="F:structural constituent of ribosome"/>
    <property type="evidence" value="ECO:0007669"/>
    <property type="project" value="InterPro"/>
</dbReference>
<keyword evidence="9" id="KW-1185">Reference proteome</keyword>
<reference evidence="7 9" key="2">
    <citation type="submission" date="2018-06" db="EMBL/GenBank/DDBJ databases">
        <authorList>
            <consortium name="Pathogen Informatics"/>
            <person name="Doyle S."/>
        </authorList>
    </citation>
    <scope>NUCLEOTIDE SEQUENCE [LARGE SCALE GENOMIC DNA]</scope>
    <source>
        <strain evidence="7 9">NCTC12858</strain>
    </source>
</reference>
<dbReference type="PROSITE" id="PS01143">
    <property type="entry name" value="RIBOSOMAL_L31"/>
    <property type="match status" value="1"/>
</dbReference>
<dbReference type="GO" id="GO:0005840">
    <property type="term" value="C:ribosome"/>
    <property type="evidence" value="ECO:0007669"/>
    <property type="project" value="UniProtKB-KW"/>
</dbReference>
<dbReference type="EMBL" id="JQJC01000003">
    <property type="protein sequence ID" value="KGN96451.1"/>
    <property type="molecule type" value="Genomic_DNA"/>
</dbReference>
<dbReference type="RefSeq" id="WP_023937656.1">
    <property type="nucleotide sequence ID" value="NZ_FUXH01000011.1"/>
</dbReference>
<dbReference type="NCBIfam" id="TIGR00105">
    <property type="entry name" value="L31"/>
    <property type="match status" value="1"/>
</dbReference>
<dbReference type="Gene3D" id="4.10.830.30">
    <property type="entry name" value="Ribosomal protein L31"/>
    <property type="match status" value="1"/>
</dbReference>
<reference evidence="6 8" key="1">
    <citation type="submission" date="2014-08" db="EMBL/GenBank/DDBJ databases">
        <title>Porphyromonas crevioricanis strain:COT-253_OH1447 Genome sequencing.</title>
        <authorList>
            <person name="Wallis C."/>
            <person name="Deusch O."/>
            <person name="O'Flynn C."/>
            <person name="Davis I."/>
            <person name="Jospin G."/>
            <person name="Darling A.E."/>
            <person name="Coil D.A."/>
            <person name="Alexiev A."/>
            <person name="Horsfall A."/>
            <person name="Kirkwood N."/>
            <person name="Harris S."/>
            <person name="Eisen J.A."/>
        </authorList>
    </citation>
    <scope>NUCLEOTIDE SEQUENCE [LARGE SCALE GENOMIC DNA]</scope>
    <source>
        <strain evidence="8">COT-253 OH1447</strain>
        <strain evidence="6">COT-253_OH1447</strain>
    </source>
</reference>
<dbReference type="InterPro" id="IPR042105">
    <property type="entry name" value="Ribosomal_bL31_sf"/>
</dbReference>
<evidence type="ECO:0000256" key="5">
    <source>
        <dbReference type="HAMAP-Rule" id="MF_00502"/>
    </source>
</evidence>
<evidence type="ECO:0000313" key="9">
    <source>
        <dbReference type="Proteomes" id="UP000249300"/>
    </source>
</evidence>
<dbReference type="InterPro" id="IPR027493">
    <property type="entry name" value="Ribosomal_bL31_B"/>
</dbReference>
<dbReference type="STRING" id="393921.HQ45_08675"/>
<dbReference type="InterPro" id="IPR002150">
    <property type="entry name" value="Ribosomal_bL31"/>
</dbReference>
<accession>A0A0A2FKC2</accession>
<dbReference type="eggNOG" id="COG0254">
    <property type="taxonomic scope" value="Bacteria"/>
</dbReference>
<dbReference type="InterPro" id="IPR034704">
    <property type="entry name" value="Ribosomal_bL28/bL31-like_sf"/>
</dbReference>
<dbReference type="OrthoDB" id="9803251at2"/>
<dbReference type="Proteomes" id="UP000030136">
    <property type="component" value="Unassembled WGS sequence"/>
</dbReference>
<evidence type="ECO:0000256" key="4">
    <source>
        <dbReference type="ARBA" id="ARBA00023274"/>
    </source>
</evidence>
<name>A0A0A2FKC2_9PORP</name>